<dbReference type="InterPro" id="IPR011057">
    <property type="entry name" value="Mss4-like_sf"/>
</dbReference>
<evidence type="ECO:0000313" key="5">
    <source>
        <dbReference type="EMBL" id="MCM2680379.1"/>
    </source>
</evidence>
<evidence type="ECO:0000313" key="6">
    <source>
        <dbReference type="Proteomes" id="UP001165393"/>
    </source>
</evidence>
<reference evidence="5 6" key="1">
    <citation type="journal article" date="2013" name="Antonie Van Leeuwenhoek">
        <title>Echinimonas agarilytica gen. nov., sp. nov., a new gammaproteobacterium isolated from the sea urchin Strongylocentrotus intermedius.</title>
        <authorList>
            <person name="Nedashkovskaya O.I."/>
            <person name="Stenkova A.M."/>
            <person name="Zhukova N.V."/>
            <person name="Van Trappen S."/>
            <person name="Lee J.S."/>
            <person name="Kim S.B."/>
        </authorList>
    </citation>
    <scope>NUCLEOTIDE SEQUENCE [LARGE SCALE GENOMIC DNA]</scope>
    <source>
        <strain evidence="5 6">KMM 6351</strain>
    </source>
</reference>
<feature type="domain" description="CENP-V/GFA" evidence="4">
    <location>
        <begin position="4"/>
        <end position="110"/>
    </location>
</feature>
<dbReference type="RefSeq" id="WP_251261812.1">
    <property type="nucleotide sequence ID" value="NZ_JAMQGP010000006.1"/>
</dbReference>
<evidence type="ECO:0000256" key="3">
    <source>
        <dbReference type="ARBA" id="ARBA00022833"/>
    </source>
</evidence>
<evidence type="ECO:0000256" key="2">
    <source>
        <dbReference type="ARBA" id="ARBA00022723"/>
    </source>
</evidence>
<organism evidence="5 6">
    <name type="scientific">Echinimonas agarilytica</name>
    <dbReference type="NCBI Taxonomy" id="1215918"/>
    <lineage>
        <taxon>Bacteria</taxon>
        <taxon>Pseudomonadati</taxon>
        <taxon>Pseudomonadota</taxon>
        <taxon>Gammaproteobacteria</taxon>
        <taxon>Alteromonadales</taxon>
        <taxon>Echinimonadaceae</taxon>
        <taxon>Echinimonas</taxon>
    </lineage>
</organism>
<dbReference type="Pfam" id="PF04828">
    <property type="entry name" value="GFA"/>
    <property type="match status" value="1"/>
</dbReference>
<keyword evidence="6" id="KW-1185">Reference proteome</keyword>
<dbReference type="InterPro" id="IPR052355">
    <property type="entry name" value="CENP-V-like"/>
</dbReference>
<dbReference type="SUPFAM" id="SSF51316">
    <property type="entry name" value="Mss4-like"/>
    <property type="match status" value="1"/>
</dbReference>
<dbReference type="PANTHER" id="PTHR28620">
    <property type="entry name" value="CENTROMERE PROTEIN V"/>
    <property type="match status" value="1"/>
</dbReference>
<dbReference type="Proteomes" id="UP001165393">
    <property type="component" value="Unassembled WGS sequence"/>
</dbReference>
<dbReference type="AlphaFoldDB" id="A0AA42B818"/>
<comment type="similarity">
    <text evidence="1">Belongs to the Gfa family.</text>
</comment>
<dbReference type="GO" id="GO:0046872">
    <property type="term" value="F:metal ion binding"/>
    <property type="evidence" value="ECO:0007669"/>
    <property type="project" value="UniProtKB-KW"/>
</dbReference>
<protein>
    <submittedName>
        <fullName evidence="5">GFA family protein</fullName>
    </submittedName>
</protein>
<name>A0AA42B818_9GAMM</name>
<dbReference type="GO" id="GO:0016846">
    <property type="term" value="F:carbon-sulfur lyase activity"/>
    <property type="evidence" value="ECO:0007669"/>
    <property type="project" value="InterPro"/>
</dbReference>
<evidence type="ECO:0000259" key="4">
    <source>
        <dbReference type="PROSITE" id="PS51891"/>
    </source>
</evidence>
<comment type="caution">
    <text evidence="5">The sequence shown here is derived from an EMBL/GenBank/DDBJ whole genome shotgun (WGS) entry which is preliminary data.</text>
</comment>
<proteinExistence type="inferred from homology"/>
<dbReference type="EMBL" id="JAMQGP010000006">
    <property type="protein sequence ID" value="MCM2680379.1"/>
    <property type="molecule type" value="Genomic_DNA"/>
</dbReference>
<dbReference type="InterPro" id="IPR006913">
    <property type="entry name" value="CENP-V/GFA"/>
</dbReference>
<keyword evidence="3" id="KW-0862">Zinc</keyword>
<keyword evidence="2" id="KW-0479">Metal-binding</keyword>
<accession>A0AA42B818</accession>
<dbReference type="PANTHER" id="PTHR28620:SF1">
    <property type="entry name" value="CENP-V_GFA DOMAIN-CONTAINING PROTEIN"/>
    <property type="match status" value="1"/>
</dbReference>
<evidence type="ECO:0000256" key="1">
    <source>
        <dbReference type="ARBA" id="ARBA00005495"/>
    </source>
</evidence>
<sequence>MAEYQGSCHCGDVTFKFVGELITKGLRCNCSLCARKGAVMTTYALAPSALQIKGKTEALATYTFGSEIAKHHFCKRCGIYTFHQTRSKPGQYRVNLGCVDGVDSSRIPFDIFDGASLP</sequence>
<gene>
    <name evidence="5" type="ORF">NAF29_11950</name>
</gene>
<dbReference type="Gene3D" id="2.170.150.70">
    <property type="match status" value="1"/>
</dbReference>
<dbReference type="PROSITE" id="PS51891">
    <property type="entry name" value="CENP_V_GFA"/>
    <property type="match status" value="1"/>
</dbReference>